<proteinExistence type="predicted"/>
<accession>A0ACB9BPZ1</accession>
<organism evidence="1 2">
    <name type="scientific">Cichorium intybus</name>
    <name type="common">Chicory</name>
    <dbReference type="NCBI Taxonomy" id="13427"/>
    <lineage>
        <taxon>Eukaryota</taxon>
        <taxon>Viridiplantae</taxon>
        <taxon>Streptophyta</taxon>
        <taxon>Embryophyta</taxon>
        <taxon>Tracheophyta</taxon>
        <taxon>Spermatophyta</taxon>
        <taxon>Magnoliopsida</taxon>
        <taxon>eudicotyledons</taxon>
        <taxon>Gunneridae</taxon>
        <taxon>Pentapetalae</taxon>
        <taxon>asterids</taxon>
        <taxon>campanulids</taxon>
        <taxon>Asterales</taxon>
        <taxon>Asteraceae</taxon>
        <taxon>Cichorioideae</taxon>
        <taxon>Cichorieae</taxon>
        <taxon>Cichoriinae</taxon>
        <taxon>Cichorium</taxon>
    </lineage>
</organism>
<comment type="caution">
    <text evidence="1">The sequence shown here is derived from an EMBL/GenBank/DDBJ whole genome shotgun (WGS) entry which is preliminary data.</text>
</comment>
<gene>
    <name evidence="1" type="ORF">L2E82_35874</name>
</gene>
<evidence type="ECO:0000313" key="1">
    <source>
        <dbReference type="EMBL" id="KAI3724108.1"/>
    </source>
</evidence>
<protein>
    <submittedName>
        <fullName evidence="1">Uncharacterized protein</fullName>
    </submittedName>
</protein>
<dbReference type="Proteomes" id="UP001055811">
    <property type="component" value="Linkage Group LG06"/>
</dbReference>
<name>A0ACB9BPZ1_CICIN</name>
<evidence type="ECO:0000313" key="2">
    <source>
        <dbReference type="Proteomes" id="UP001055811"/>
    </source>
</evidence>
<keyword evidence="2" id="KW-1185">Reference proteome</keyword>
<reference evidence="1 2" key="2">
    <citation type="journal article" date="2022" name="Mol. Ecol. Resour.">
        <title>The genomes of chicory, endive, great burdock and yacon provide insights into Asteraceae paleo-polyploidization history and plant inulin production.</title>
        <authorList>
            <person name="Fan W."/>
            <person name="Wang S."/>
            <person name="Wang H."/>
            <person name="Wang A."/>
            <person name="Jiang F."/>
            <person name="Liu H."/>
            <person name="Zhao H."/>
            <person name="Xu D."/>
            <person name="Zhang Y."/>
        </authorList>
    </citation>
    <scope>NUCLEOTIDE SEQUENCE [LARGE SCALE GENOMIC DNA]</scope>
    <source>
        <strain evidence="2">cv. Punajuju</strain>
        <tissue evidence="1">Leaves</tissue>
    </source>
</reference>
<dbReference type="EMBL" id="CM042014">
    <property type="protein sequence ID" value="KAI3724108.1"/>
    <property type="molecule type" value="Genomic_DNA"/>
</dbReference>
<sequence length="214" mass="24349">MPVRIRNFDVIVGMDWLIPHHADIMCYERRIRLHLPDDKTLVVYGDKPSTNLRIVSCIKARKYLHKRYDAFLAHVVDQKKEVKSIKEIPEVCDFSDVFPEDLSGVSPARQVEFRIDLIPGATLVAKAPYRLAFDQNCRFEESGRHRVVRATELFDPVYIEVIQVKLTAWHGSELETSGQVLKRTWIGVEGSSRAPTIESTGSAFESGVGHEESN</sequence>
<reference evidence="2" key="1">
    <citation type="journal article" date="2022" name="Mol. Ecol. Resour.">
        <title>The genomes of chicory, endive, great burdock and yacon provide insights into Asteraceae palaeo-polyploidization history and plant inulin production.</title>
        <authorList>
            <person name="Fan W."/>
            <person name="Wang S."/>
            <person name="Wang H."/>
            <person name="Wang A."/>
            <person name="Jiang F."/>
            <person name="Liu H."/>
            <person name="Zhao H."/>
            <person name="Xu D."/>
            <person name="Zhang Y."/>
        </authorList>
    </citation>
    <scope>NUCLEOTIDE SEQUENCE [LARGE SCALE GENOMIC DNA]</scope>
    <source>
        <strain evidence="2">cv. Punajuju</strain>
    </source>
</reference>